<feature type="region of interest" description="Disordered" evidence="1">
    <location>
        <begin position="1"/>
        <end position="33"/>
    </location>
</feature>
<evidence type="ECO:0000313" key="3">
    <source>
        <dbReference type="WBParaSite" id="PEQ_0000716801-mRNA-1"/>
    </source>
</evidence>
<name>A0A914RQR6_PAREQ</name>
<evidence type="ECO:0000313" key="2">
    <source>
        <dbReference type="Proteomes" id="UP000887564"/>
    </source>
</evidence>
<proteinExistence type="predicted"/>
<reference evidence="3" key="1">
    <citation type="submission" date="2022-11" db="UniProtKB">
        <authorList>
            <consortium name="WormBaseParasite"/>
        </authorList>
    </citation>
    <scope>IDENTIFICATION</scope>
</reference>
<dbReference type="Proteomes" id="UP000887564">
    <property type="component" value="Unplaced"/>
</dbReference>
<sequence length="33" mass="3869">MHHTKTPYLRTLIESSQHHLPLQSRSNKDGRAE</sequence>
<protein>
    <submittedName>
        <fullName evidence="3">Uncharacterized protein</fullName>
    </submittedName>
</protein>
<organism evidence="2 3">
    <name type="scientific">Parascaris equorum</name>
    <name type="common">Equine roundworm</name>
    <dbReference type="NCBI Taxonomy" id="6256"/>
    <lineage>
        <taxon>Eukaryota</taxon>
        <taxon>Metazoa</taxon>
        <taxon>Ecdysozoa</taxon>
        <taxon>Nematoda</taxon>
        <taxon>Chromadorea</taxon>
        <taxon>Rhabditida</taxon>
        <taxon>Spirurina</taxon>
        <taxon>Ascaridomorpha</taxon>
        <taxon>Ascaridoidea</taxon>
        <taxon>Ascarididae</taxon>
        <taxon>Parascaris</taxon>
    </lineage>
</organism>
<dbReference type="WBParaSite" id="PEQ_0000716801-mRNA-1">
    <property type="protein sequence ID" value="PEQ_0000716801-mRNA-1"/>
    <property type="gene ID" value="PEQ_0000716801"/>
</dbReference>
<keyword evidence="2" id="KW-1185">Reference proteome</keyword>
<dbReference type="AlphaFoldDB" id="A0A914RQR6"/>
<accession>A0A914RQR6</accession>
<evidence type="ECO:0000256" key="1">
    <source>
        <dbReference type="SAM" id="MobiDB-lite"/>
    </source>
</evidence>